<accession>A0A8J4T6S5</accession>
<feature type="non-terminal residue" evidence="2">
    <location>
        <position position="679"/>
    </location>
</feature>
<keyword evidence="3" id="KW-1185">Reference proteome</keyword>
<comment type="caution">
    <text evidence="2">The sequence shown here is derived from an EMBL/GenBank/DDBJ whole genome shotgun (WGS) entry which is preliminary data.</text>
</comment>
<dbReference type="Proteomes" id="UP000748531">
    <property type="component" value="Unassembled WGS sequence"/>
</dbReference>
<dbReference type="OrthoDB" id="21128at2759"/>
<reference evidence="2" key="1">
    <citation type="submission" date="2019-05" db="EMBL/GenBank/DDBJ databases">
        <title>Annotation for the trematode Paragonimus heterotremus.</title>
        <authorList>
            <person name="Choi Y.-J."/>
        </authorList>
    </citation>
    <scope>NUCLEOTIDE SEQUENCE</scope>
    <source>
        <strain evidence="2">LC</strain>
    </source>
</reference>
<sequence>VTIFGILFSRTTVFRKLIFSVLVGQNFSFTPFHIAFCFSRLQPKVLYILELTSRETLPHITELGDTMDRNTIQFTSISEFLLTTPCILFALGACRRTTLTKSDRPDGFIDKASNSLISMSSKPAPQAPASVGSLEVSVSESSELTHVTYHADSSSITPFQSQERNFDELVNENEIVETQTKYSTNESEAEQDLLDENRLDEDLPLLRPSDFSPSDARVLVEDADRLEFPEQSNLDAAFELVPSTFQTPTRSTEDNQLASTVEPASGEFKMSHSPTTMQSHLPTESIEDAMRLFPISNECTNRYAQLDTLYDELSPAIPAECRTASDVDAPASSTFTEPTALLDLRTFNVTQPEQKDQRLITRSGALSVSSSSARLSGSNVLENLPNADVNWSTMSLYSSSSSSASCPTTARSSHEGNRTPGASDVQFSLTSFEPKKAACERHSESLDAVMAMLRLLMDESHRNSRQMESVMSQLNETRSQLRLLSESQSALTKRLVDASTDSRYAVRNRQTSETDVGDLSMDAKHESDPSAASKTSGIVLNGAAASTDSNRIPEWGTQILLQLRTQQGEFARRFAPLETVVKKLSTNANELSQLHKRSQAQHSGSSSLDSRLEQLPKLTCELVRPLVRAELQNAFVNNVSRIVEPLQKAMLRAIQDCLNSLPTSLSENVSRMFRDKVSA</sequence>
<feature type="region of interest" description="Disordered" evidence="1">
    <location>
        <begin position="506"/>
        <end position="535"/>
    </location>
</feature>
<protein>
    <recommendedName>
        <fullName evidence="4">Enhancer of mRNA-decapping protein 4</fullName>
    </recommendedName>
</protein>
<dbReference type="EMBL" id="LUCH01003451">
    <property type="protein sequence ID" value="KAF5400123.1"/>
    <property type="molecule type" value="Genomic_DNA"/>
</dbReference>
<feature type="region of interest" description="Disordered" evidence="1">
    <location>
        <begin position="402"/>
        <end position="423"/>
    </location>
</feature>
<evidence type="ECO:0000256" key="1">
    <source>
        <dbReference type="SAM" id="MobiDB-lite"/>
    </source>
</evidence>
<feature type="compositionally biased region" description="Low complexity" evidence="1">
    <location>
        <begin position="402"/>
        <end position="411"/>
    </location>
</feature>
<proteinExistence type="predicted"/>
<name>A0A8J4T6S5_9TREM</name>
<evidence type="ECO:0008006" key="4">
    <source>
        <dbReference type="Google" id="ProtNLM"/>
    </source>
</evidence>
<dbReference type="AlphaFoldDB" id="A0A8J4T6S5"/>
<evidence type="ECO:0000313" key="2">
    <source>
        <dbReference type="EMBL" id="KAF5400123.1"/>
    </source>
</evidence>
<evidence type="ECO:0000313" key="3">
    <source>
        <dbReference type="Proteomes" id="UP000748531"/>
    </source>
</evidence>
<organism evidence="2 3">
    <name type="scientific">Paragonimus heterotremus</name>
    <dbReference type="NCBI Taxonomy" id="100268"/>
    <lineage>
        <taxon>Eukaryota</taxon>
        <taxon>Metazoa</taxon>
        <taxon>Spiralia</taxon>
        <taxon>Lophotrochozoa</taxon>
        <taxon>Platyhelminthes</taxon>
        <taxon>Trematoda</taxon>
        <taxon>Digenea</taxon>
        <taxon>Plagiorchiida</taxon>
        <taxon>Troglotremata</taxon>
        <taxon>Troglotrematidae</taxon>
        <taxon>Paragonimus</taxon>
    </lineage>
</organism>
<gene>
    <name evidence="2" type="ORF">PHET_06526</name>
</gene>